<dbReference type="RefSeq" id="WP_149920292.1">
    <property type="nucleotide sequence ID" value="NZ_VVYV01000029.1"/>
</dbReference>
<gene>
    <name evidence="1" type="ORF">F2Y81_16715</name>
</gene>
<evidence type="ECO:0000313" key="1">
    <source>
        <dbReference type="EMBL" id="KAA5416005.1"/>
    </source>
</evidence>
<protein>
    <submittedName>
        <fullName evidence="1">Uncharacterized protein</fullName>
    </submittedName>
</protein>
<dbReference type="AlphaFoldDB" id="A0A642PVE6"/>
<dbReference type="Proteomes" id="UP000448877">
    <property type="component" value="Unassembled WGS sequence"/>
</dbReference>
<organism evidence="1 2">
    <name type="scientific">Bacteroides cellulosilyticus</name>
    <dbReference type="NCBI Taxonomy" id="246787"/>
    <lineage>
        <taxon>Bacteria</taxon>
        <taxon>Pseudomonadati</taxon>
        <taxon>Bacteroidota</taxon>
        <taxon>Bacteroidia</taxon>
        <taxon>Bacteroidales</taxon>
        <taxon>Bacteroidaceae</taxon>
        <taxon>Bacteroides</taxon>
    </lineage>
</organism>
<accession>A0A642PVE6</accession>
<comment type="caution">
    <text evidence="1">The sequence shown here is derived from an EMBL/GenBank/DDBJ whole genome shotgun (WGS) entry which is preliminary data.</text>
</comment>
<proteinExistence type="predicted"/>
<sequence length="119" mass="14298">MNRIITMEDRCNIENDYHLMESINYYAKISNHEDYKYKFIEIMKRIEAEDIVFLSDLKLLEKEFNCPIRAQLVKGSGYYLGEQITQISEINRFLGRRIGKYKDYKLDFNHFRNAINATL</sequence>
<reference evidence="1 2" key="1">
    <citation type="journal article" date="2019" name="Nat. Med.">
        <title>A library of human gut bacterial isolates paired with longitudinal multiomics data enables mechanistic microbiome research.</title>
        <authorList>
            <person name="Poyet M."/>
            <person name="Groussin M."/>
            <person name="Gibbons S.M."/>
            <person name="Avila-Pacheco J."/>
            <person name="Jiang X."/>
            <person name="Kearney S.M."/>
            <person name="Perrotta A.R."/>
            <person name="Berdy B."/>
            <person name="Zhao S."/>
            <person name="Lieberman T.D."/>
            <person name="Swanson P.K."/>
            <person name="Smith M."/>
            <person name="Roesemann S."/>
            <person name="Alexander J.E."/>
            <person name="Rich S.A."/>
            <person name="Livny J."/>
            <person name="Vlamakis H."/>
            <person name="Clish C."/>
            <person name="Bullock K."/>
            <person name="Deik A."/>
            <person name="Scott J."/>
            <person name="Pierce K.A."/>
            <person name="Xavier R.J."/>
            <person name="Alm E.J."/>
        </authorList>
    </citation>
    <scope>NUCLEOTIDE SEQUENCE [LARGE SCALE GENOMIC DNA]</scope>
    <source>
        <strain evidence="1 2">BIOML-A6</strain>
    </source>
</reference>
<name>A0A642PVE6_9BACE</name>
<evidence type="ECO:0000313" key="2">
    <source>
        <dbReference type="Proteomes" id="UP000448877"/>
    </source>
</evidence>
<dbReference type="EMBL" id="VVYV01000029">
    <property type="protein sequence ID" value="KAA5416005.1"/>
    <property type="molecule type" value="Genomic_DNA"/>
</dbReference>